<reference evidence="4" key="1">
    <citation type="submission" date="2013-11" db="EMBL/GenBank/DDBJ databases">
        <title>Draft genome sequence of the broad-host-range Rhizobium sp. LPU83 strain, a member of the low-genetic diversity Oregon-like Rhizobium sp. group.</title>
        <authorList>
            <person name="Wibberg D."/>
            <person name="Puehler A."/>
            <person name="Schlueter A."/>
        </authorList>
    </citation>
    <scope>NUCLEOTIDE SEQUENCE [LARGE SCALE GENOMIC DNA]</scope>
    <source>
        <strain evidence="4">LPU83</strain>
    </source>
</reference>
<feature type="domain" description="N-acetyltransferase" evidence="3">
    <location>
        <begin position="1"/>
        <end position="150"/>
    </location>
</feature>
<dbReference type="AlphaFoldDB" id="W6RUY8"/>
<accession>W6RUY8</accession>
<dbReference type="InterPro" id="IPR016181">
    <property type="entry name" value="Acyl_CoA_acyltransferase"/>
</dbReference>
<proteinExistence type="predicted"/>
<gene>
    <name evidence="4" type="primary">Cml4</name>
    <name evidence="4" type="ORF">LPU83_2466</name>
</gene>
<dbReference type="PATRIC" id="fig|348824.6.peg.2657"/>
<dbReference type="GO" id="GO:0016747">
    <property type="term" value="F:acyltransferase activity, transferring groups other than amino-acyl groups"/>
    <property type="evidence" value="ECO:0007669"/>
    <property type="project" value="InterPro"/>
</dbReference>
<dbReference type="CDD" id="cd04301">
    <property type="entry name" value="NAT_SF"/>
    <property type="match status" value="1"/>
</dbReference>
<evidence type="ECO:0000256" key="1">
    <source>
        <dbReference type="ARBA" id="ARBA00022679"/>
    </source>
</evidence>
<evidence type="ECO:0000256" key="2">
    <source>
        <dbReference type="ARBA" id="ARBA00023315"/>
    </source>
</evidence>
<dbReference type="Pfam" id="PF00583">
    <property type="entry name" value="Acetyltransf_1"/>
    <property type="match status" value="1"/>
</dbReference>
<dbReference type="KEGG" id="rhl:LPU83_2466"/>
<sequence>MLRAASLDDLQAVEALTAEAYAPYTQLLGRPPTPVDEDYAPRIRRGEIWLREVQGELAGLAVIERHPDHVMLFSIAVAPRFQGTGHGLAILRRVEEMAREWRLPDVRLYTNARMERNIALYLAFGFQETGRREHPYRPGWVIVDMAKQVGGQI</sequence>
<dbReference type="Gene3D" id="3.40.630.30">
    <property type="match status" value="1"/>
</dbReference>
<dbReference type="InterPro" id="IPR000182">
    <property type="entry name" value="GNAT_dom"/>
</dbReference>
<dbReference type="eggNOG" id="COG0456">
    <property type="taxonomic scope" value="Bacteria"/>
</dbReference>
<keyword evidence="2 4" id="KW-0012">Acyltransferase</keyword>
<dbReference type="EC" id="2.3.1.128" evidence="4"/>
<name>W6RUY8_9HYPH</name>
<dbReference type="PANTHER" id="PTHR43877">
    <property type="entry name" value="AMINOALKYLPHOSPHONATE N-ACETYLTRANSFERASE-RELATED-RELATED"/>
    <property type="match status" value="1"/>
</dbReference>
<keyword evidence="5" id="KW-1185">Reference proteome</keyword>
<evidence type="ECO:0000313" key="4">
    <source>
        <dbReference type="EMBL" id="CDM58121.1"/>
    </source>
</evidence>
<dbReference type="EMBL" id="HG916852">
    <property type="protein sequence ID" value="CDM58121.1"/>
    <property type="molecule type" value="Genomic_DNA"/>
</dbReference>
<keyword evidence="1 4" id="KW-0808">Transferase</keyword>
<organism evidence="4 5">
    <name type="scientific">Rhizobium favelukesii</name>
    <dbReference type="NCBI Taxonomy" id="348824"/>
    <lineage>
        <taxon>Bacteria</taxon>
        <taxon>Pseudomonadati</taxon>
        <taxon>Pseudomonadota</taxon>
        <taxon>Alphaproteobacteria</taxon>
        <taxon>Hyphomicrobiales</taxon>
        <taxon>Rhizobiaceae</taxon>
        <taxon>Rhizobium/Agrobacterium group</taxon>
        <taxon>Rhizobium</taxon>
    </lineage>
</organism>
<dbReference type="Proteomes" id="UP000019443">
    <property type="component" value="Chromosome"/>
</dbReference>
<dbReference type="SUPFAM" id="SSF55729">
    <property type="entry name" value="Acyl-CoA N-acyltransferases (Nat)"/>
    <property type="match status" value="1"/>
</dbReference>
<evidence type="ECO:0000313" key="5">
    <source>
        <dbReference type="Proteomes" id="UP000019443"/>
    </source>
</evidence>
<protein>
    <submittedName>
        <fullName evidence="4">GCN5-related N-acetyltransferase</fullName>
        <ecNumber evidence="4">2.3.1.128</ecNumber>
    </submittedName>
</protein>
<dbReference type="PROSITE" id="PS51186">
    <property type="entry name" value="GNAT"/>
    <property type="match status" value="1"/>
</dbReference>
<dbReference type="InterPro" id="IPR050832">
    <property type="entry name" value="Bact_Acetyltransf"/>
</dbReference>
<dbReference type="PANTHER" id="PTHR43877:SF2">
    <property type="entry name" value="AMINOALKYLPHOSPHONATE N-ACETYLTRANSFERASE-RELATED"/>
    <property type="match status" value="1"/>
</dbReference>
<evidence type="ECO:0000259" key="3">
    <source>
        <dbReference type="PROSITE" id="PS51186"/>
    </source>
</evidence>
<dbReference type="HOGENOM" id="CLU_139687_0_0_5"/>